<dbReference type="HOGENOM" id="CLU_2383445_0_0_10"/>
<sequence>MGSYYCLCLIFIELINIILSYNHSWLILSIILKQFNNIPVKNKLIIFYLFIAKFPLSLQSEMKTRNFKYFFEQSNSQQNSCAEKLPLRNSKKPI</sequence>
<keyword evidence="2" id="KW-0812">Transmembrane</keyword>
<proteinExistence type="predicted"/>
<evidence type="ECO:0000313" key="4">
    <source>
        <dbReference type="Proteomes" id="UP000008718"/>
    </source>
</evidence>
<reference evidence="3 4" key="2">
    <citation type="journal article" date="2011" name="Stand. Genomic Sci.">
        <title>Complete genome sequence of Paludibacter propionicigenes type strain (WB4).</title>
        <authorList>
            <person name="Gronow S."/>
            <person name="Munk C."/>
            <person name="Lapidus A."/>
            <person name="Nolan M."/>
            <person name="Lucas S."/>
            <person name="Hammon N."/>
            <person name="Deshpande S."/>
            <person name="Cheng J.F."/>
            <person name="Tapia R."/>
            <person name="Han C."/>
            <person name="Goodwin L."/>
            <person name="Pitluck S."/>
            <person name="Liolios K."/>
            <person name="Ivanova N."/>
            <person name="Mavromatis K."/>
            <person name="Mikhailova N."/>
            <person name="Pati A."/>
            <person name="Chen A."/>
            <person name="Palaniappan K."/>
            <person name="Land M."/>
            <person name="Hauser L."/>
            <person name="Chang Y.J."/>
            <person name="Jeffries C.D."/>
            <person name="Brambilla E."/>
            <person name="Rohde M."/>
            <person name="Goker M."/>
            <person name="Detter J.C."/>
            <person name="Woyke T."/>
            <person name="Bristow J."/>
            <person name="Eisen J.A."/>
            <person name="Markowitz V."/>
            <person name="Hugenholtz P."/>
            <person name="Kyrpides N.C."/>
            <person name="Klenk H.P."/>
        </authorList>
    </citation>
    <scope>NUCLEOTIDE SEQUENCE [LARGE SCALE GENOMIC DNA]</scope>
    <source>
        <strain evidence="4">DSM 17365 / JCM 13257 / WB4</strain>
    </source>
</reference>
<reference key="1">
    <citation type="submission" date="2010-11" db="EMBL/GenBank/DDBJ databases">
        <title>The complete genome of Paludibacter propionicigenes DSM 17365.</title>
        <authorList>
            <consortium name="US DOE Joint Genome Institute (JGI-PGF)"/>
            <person name="Lucas S."/>
            <person name="Copeland A."/>
            <person name="Lapidus A."/>
            <person name="Bruce D."/>
            <person name="Goodwin L."/>
            <person name="Pitluck S."/>
            <person name="Kyrpides N."/>
            <person name="Mavromatis K."/>
            <person name="Ivanova N."/>
            <person name="Munk A.C."/>
            <person name="Brettin T."/>
            <person name="Detter J.C."/>
            <person name="Han C."/>
            <person name="Tapia R."/>
            <person name="Land M."/>
            <person name="Hauser L."/>
            <person name="Markowitz V."/>
            <person name="Cheng J.-F."/>
            <person name="Hugenholtz P."/>
            <person name="Woyke T."/>
            <person name="Wu D."/>
            <person name="Gronow S."/>
            <person name="Wellnitz S."/>
            <person name="Brambilla E."/>
            <person name="Klenk H.-P."/>
            <person name="Eisen J.A."/>
        </authorList>
    </citation>
    <scope>NUCLEOTIDE SEQUENCE</scope>
    <source>
        <strain>WB4</strain>
    </source>
</reference>
<keyword evidence="2" id="KW-0472">Membrane</keyword>
<feature type="region of interest" description="Disordered" evidence="1">
    <location>
        <begin position="75"/>
        <end position="94"/>
    </location>
</feature>
<dbReference type="AlphaFoldDB" id="E4T1P6"/>
<accession>E4T1P6</accession>
<keyword evidence="2" id="KW-1133">Transmembrane helix</keyword>
<dbReference type="KEGG" id="ppn:Palpr_0481"/>
<evidence type="ECO:0000256" key="2">
    <source>
        <dbReference type="SAM" id="Phobius"/>
    </source>
</evidence>
<keyword evidence="4" id="KW-1185">Reference proteome</keyword>
<dbReference type="Proteomes" id="UP000008718">
    <property type="component" value="Chromosome"/>
</dbReference>
<gene>
    <name evidence="3" type="ordered locus">Palpr_0481</name>
</gene>
<evidence type="ECO:0000256" key="1">
    <source>
        <dbReference type="SAM" id="MobiDB-lite"/>
    </source>
</evidence>
<protein>
    <submittedName>
        <fullName evidence="3">Uncharacterized protein</fullName>
    </submittedName>
</protein>
<dbReference type="EMBL" id="CP002345">
    <property type="protein sequence ID" value="ADQ78640.1"/>
    <property type="molecule type" value="Genomic_DNA"/>
</dbReference>
<dbReference type="STRING" id="694427.Palpr_0481"/>
<organism evidence="3 4">
    <name type="scientific">Paludibacter propionicigenes (strain DSM 17365 / JCM 13257 / WB4)</name>
    <dbReference type="NCBI Taxonomy" id="694427"/>
    <lineage>
        <taxon>Bacteria</taxon>
        <taxon>Pseudomonadati</taxon>
        <taxon>Bacteroidota</taxon>
        <taxon>Bacteroidia</taxon>
        <taxon>Bacteroidales</taxon>
        <taxon>Paludibacteraceae</taxon>
        <taxon>Paludibacter</taxon>
    </lineage>
</organism>
<name>E4T1P6_PALPW</name>
<evidence type="ECO:0000313" key="3">
    <source>
        <dbReference type="EMBL" id="ADQ78640.1"/>
    </source>
</evidence>
<feature type="transmembrane region" description="Helical" evidence="2">
    <location>
        <begin position="7"/>
        <end position="32"/>
    </location>
</feature>